<dbReference type="Proteomes" id="UP000886066">
    <property type="component" value="Unassembled WGS sequence"/>
</dbReference>
<dbReference type="PANTHER" id="PTHR22648">
    <property type="entry name" value="TRANSCRIPTION TERMINATION FACTOR NUSA"/>
    <property type="match status" value="1"/>
</dbReference>
<dbReference type="SMART" id="SM00322">
    <property type="entry name" value="KH"/>
    <property type="match status" value="2"/>
</dbReference>
<name>A0A7C1HTJ1_UNCKA</name>
<dbReference type="InterPro" id="IPR030842">
    <property type="entry name" value="TF_NusA_bacterial"/>
</dbReference>
<dbReference type="InterPro" id="IPR010213">
    <property type="entry name" value="TF_NusA"/>
</dbReference>
<dbReference type="SUPFAM" id="SSF50249">
    <property type="entry name" value="Nucleic acid-binding proteins"/>
    <property type="match status" value="1"/>
</dbReference>
<dbReference type="GO" id="GO:0003723">
    <property type="term" value="F:RNA binding"/>
    <property type="evidence" value="ECO:0007669"/>
    <property type="project" value="UniProtKB-UniRule"/>
</dbReference>
<keyword evidence="1 7" id="KW-0806">Transcription termination</keyword>
<dbReference type="Pfam" id="PF26594">
    <property type="entry name" value="KH_NusA_2nd"/>
    <property type="match status" value="1"/>
</dbReference>
<keyword evidence="2 7" id="KW-0963">Cytoplasm</keyword>
<dbReference type="SMART" id="SM00316">
    <property type="entry name" value="S1"/>
    <property type="match status" value="1"/>
</dbReference>
<dbReference type="Gene3D" id="3.30.1480.10">
    <property type="entry name" value="NusA, N-terminal domain"/>
    <property type="match status" value="1"/>
</dbReference>
<comment type="caution">
    <text evidence="10">The sequence shown here is derived from an EMBL/GenBank/DDBJ whole genome shotgun (WGS) entry which is preliminary data.</text>
</comment>
<dbReference type="GO" id="GO:0005829">
    <property type="term" value="C:cytosol"/>
    <property type="evidence" value="ECO:0007669"/>
    <property type="project" value="TreeGrafter"/>
</dbReference>
<comment type="subunit">
    <text evidence="7">Monomer. Binds directly to the core enzyme of the DNA-dependent RNA polymerase and to nascent RNA.</text>
</comment>
<comment type="function">
    <text evidence="7">Participates in both transcription termination and antitermination.</text>
</comment>
<dbReference type="InterPro" id="IPR015946">
    <property type="entry name" value="KH_dom-like_a/b"/>
</dbReference>
<keyword evidence="4 7" id="KW-0694">RNA-binding</keyword>
<proteinExistence type="inferred from homology"/>
<dbReference type="FunFam" id="3.30.300.20:FF:000002">
    <property type="entry name" value="Transcription termination/antitermination protein NusA"/>
    <property type="match status" value="1"/>
</dbReference>
<dbReference type="FunFam" id="3.30.300.20:FF:000005">
    <property type="entry name" value="Transcription termination/antitermination protein NusA"/>
    <property type="match status" value="1"/>
</dbReference>
<dbReference type="Gene3D" id="2.40.50.140">
    <property type="entry name" value="Nucleic acid-binding proteins"/>
    <property type="match status" value="1"/>
</dbReference>
<evidence type="ECO:0000256" key="3">
    <source>
        <dbReference type="ARBA" id="ARBA00022814"/>
    </source>
</evidence>
<keyword evidence="5 7" id="KW-0805">Transcription regulation</keyword>
<dbReference type="SUPFAM" id="SSF54814">
    <property type="entry name" value="Prokaryotic type KH domain (KH-domain type II)"/>
    <property type="match status" value="2"/>
</dbReference>
<dbReference type="GO" id="GO:0031564">
    <property type="term" value="P:transcription antitermination"/>
    <property type="evidence" value="ECO:0007669"/>
    <property type="project" value="UniProtKB-UniRule"/>
</dbReference>
<dbReference type="PROSITE" id="PS50126">
    <property type="entry name" value="S1"/>
    <property type="match status" value="1"/>
</dbReference>
<feature type="region of interest" description="Disordered" evidence="8">
    <location>
        <begin position="357"/>
        <end position="406"/>
    </location>
</feature>
<feature type="region of interest" description="Disordered" evidence="8">
    <location>
        <begin position="317"/>
        <end position="344"/>
    </location>
</feature>
<dbReference type="InterPro" id="IPR025249">
    <property type="entry name" value="TF_NusA_KH_1st"/>
</dbReference>
<dbReference type="Pfam" id="PF08529">
    <property type="entry name" value="NusA_N"/>
    <property type="match status" value="2"/>
</dbReference>
<evidence type="ECO:0000256" key="8">
    <source>
        <dbReference type="SAM" id="MobiDB-lite"/>
    </source>
</evidence>
<dbReference type="SUPFAM" id="SSF69705">
    <property type="entry name" value="Transcription factor NusA, N-terminal domain"/>
    <property type="match status" value="1"/>
</dbReference>
<dbReference type="Gene3D" id="3.30.300.20">
    <property type="match status" value="2"/>
</dbReference>
<dbReference type="EMBL" id="DSDM01000048">
    <property type="protein sequence ID" value="HDQ88677.1"/>
    <property type="molecule type" value="Genomic_DNA"/>
</dbReference>
<dbReference type="PANTHER" id="PTHR22648:SF0">
    <property type="entry name" value="TRANSCRIPTION TERMINATION_ANTITERMINATION PROTEIN NUSA"/>
    <property type="match status" value="1"/>
</dbReference>
<comment type="similarity">
    <text evidence="7">Belongs to the NusA family.</text>
</comment>
<dbReference type="HAMAP" id="MF_00945_B">
    <property type="entry name" value="NusA_B"/>
    <property type="match status" value="1"/>
</dbReference>
<dbReference type="InterPro" id="IPR003029">
    <property type="entry name" value="S1_domain"/>
</dbReference>
<dbReference type="CDD" id="cd22529">
    <property type="entry name" value="KH-II_NusA_rpt2"/>
    <property type="match status" value="1"/>
</dbReference>
<dbReference type="InterPro" id="IPR058582">
    <property type="entry name" value="KH_NusA_2nd"/>
</dbReference>
<dbReference type="Pfam" id="PF00575">
    <property type="entry name" value="S1"/>
    <property type="match status" value="1"/>
</dbReference>
<dbReference type="GO" id="GO:0003700">
    <property type="term" value="F:DNA-binding transcription factor activity"/>
    <property type="evidence" value="ECO:0007669"/>
    <property type="project" value="InterPro"/>
</dbReference>
<feature type="compositionally biased region" description="Acidic residues" evidence="8">
    <location>
        <begin position="364"/>
        <end position="378"/>
    </location>
</feature>
<keyword evidence="3 7" id="KW-0889">Transcription antitermination</keyword>
<comment type="subcellular location">
    <subcellularLocation>
        <location evidence="7">Cytoplasm</location>
    </subcellularLocation>
</comment>
<dbReference type="PROSITE" id="PS50084">
    <property type="entry name" value="KH_TYPE_1"/>
    <property type="match status" value="1"/>
</dbReference>
<evidence type="ECO:0000259" key="9">
    <source>
        <dbReference type="PROSITE" id="PS50126"/>
    </source>
</evidence>
<dbReference type="InterPro" id="IPR004087">
    <property type="entry name" value="KH_dom"/>
</dbReference>
<gene>
    <name evidence="7 10" type="primary">nusA</name>
    <name evidence="10" type="ORF">ENN92_00820</name>
</gene>
<sequence length="406" mass="43917">MAITSEFNAAVNQIATERGIPVEVILESIEMALVSAYRKDFGEGLAEDVEVTAKVDFATGEAQILKEGKDVTPAGFGRIAAQTAKQVILQKIRETEKDAIIEEYSEMVGTIVTGVIFRMEHDLVVLDLGKAHGVLLPSEQVPSDEYRTGQRLKVLIKEVKDSGRGPEVLVSRADPEFISKLFEQEVPEILSGVVRIEAISREPGSRTKMAVSSSDDRVDPVGSCVGQKGVRVQSVIAEIHGEKVDIVPFSDNEAKFIAAALSPAKVTDVVLNREEKTAVVTVPEDQQSLAIGKDGQNARLANKLTKWRIDIKGVVGAFGDDSEDEEGSSLDGESTSIGPKGASGIWDDVIKKVRAEEAQKKVDDEEAVEDEVSEEDGEAEAREVPEETPEEETLPDAEVPLVPSEE</sequence>
<evidence type="ECO:0000313" key="10">
    <source>
        <dbReference type="EMBL" id="HDQ88677.1"/>
    </source>
</evidence>
<dbReference type="Pfam" id="PF13184">
    <property type="entry name" value="KH_NusA_1st"/>
    <property type="match status" value="1"/>
</dbReference>
<evidence type="ECO:0000256" key="4">
    <source>
        <dbReference type="ARBA" id="ARBA00022884"/>
    </source>
</evidence>
<keyword evidence="6 7" id="KW-0804">Transcription</keyword>
<organism evidence="10">
    <name type="scientific">candidate division WWE3 bacterium</name>
    <dbReference type="NCBI Taxonomy" id="2053526"/>
    <lineage>
        <taxon>Bacteria</taxon>
        <taxon>Katanobacteria</taxon>
    </lineage>
</organism>
<dbReference type="InterPro" id="IPR012340">
    <property type="entry name" value="NA-bd_OB-fold"/>
</dbReference>
<dbReference type="InterPro" id="IPR013735">
    <property type="entry name" value="TF_NusA_N"/>
</dbReference>
<evidence type="ECO:0000256" key="7">
    <source>
        <dbReference type="HAMAP-Rule" id="MF_00945"/>
    </source>
</evidence>
<dbReference type="InterPro" id="IPR009019">
    <property type="entry name" value="KH_sf_prok-type"/>
</dbReference>
<feature type="domain" description="S1 motif" evidence="9">
    <location>
        <begin position="109"/>
        <end position="173"/>
    </location>
</feature>
<dbReference type="CDD" id="cd02134">
    <property type="entry name" value="KH-II_NusA_rpt1"/>
    <property type="match status" value="1"/>
</dbReference>
<feature type="compositionally biased region" description="Acidic residues" evidence="8">
    <location>
        <begin position="386"/>
        <end position="395"/>
    </location>
</feature>
<evidence type="ECO:0000256" key="2">
    <source>
        <dbReference type="ARBA" id="ARBA00022490"/>
    </source>
</evidence>
<evidence type="ECO:0000256" key="6">
    <source>
        <dbReference type="ARBA" id="ARBA00023163"/>
    </source>
</evidence>
<accession>A0A7C1HTJ1</accession>
<dbReference type="GO" id="GO:0006353">
    <property type="term" value="P:DNA-templated transcription termination"/>
    <property type="evidence" value="ECO:0007669"/>
    <property type="project" value="UniProtKB-UniRule"/>
</dbReference>
<dbReference type="NCBIfam" id="TIGR01953">
    <property type="entry name" value="NusA"/>
    <property type="match status" value="1"/>
</dbReference>
<evidence type="ECO:0000256" key="5">
    <source>
        <dbReference type="ARBA" id="ARBA00023015"/>
    </source>
</evidence>
<dbReference type="InterPro" id="IPR036555">
    <property type="entry name" value="NusA_N_sf"/>
</dbReference>
<reference evidence="10" key="1">
    <citation type="journal article" date="2020" name="mSystems">
        <title>Genome- and Community-Level Interaction Insights into Carbon Utilization and Element Cycling Functions of Hydrothermarchaeota in Hydrothermal Sediment.</title>
        <authorList>
            <person name="Zhou Z."/>
            <person name="Liu Y."/>
            <person name="Xu W."/>
            <person name="Pan J."/>
            <person name="Luo Z.H."/>
            <person name="Li M."/>
        </authorList>
    </citation>
    <scope>NUCLEOTIDE SEQUENCE [LARGE SCALE GENOMIC DNA]</scope>
    <source>
        <strain evidence="10">SpSt-1219</strain>
    </source>
</reference>
<dbReference type="AlphaFoldDB" id="A0A7C1HTJ1"/>
<protein>
    <recommendedName>
        <fullName evidence="7">Transcription termination/antitermination protein NusA</fullName>
    </recommendedName>
</protein>
<dbReference type="CDD" id="cd04455">
    <property type="entry name" value="S1_NusA"/>
    <property type="match status" value="1"/>
</dbReference>
<evidence type="ECO:0000256" key="1">
    <source>
        <dbReference type="ARBA" id="ARBA00022472"/>
    </source>
</evidence>